<dbReference type="Proteomes" id="UP000580250">
    <property type="component" value="Unassembled WGS sequence"/>
</dbReference>
<sequence>MTSINSTSNINLNSLATDLEQSLLSTPYAIILRINLLILFIILILIFELIRQYLKTRIIIHGNLMLLFMSIVLICFINTFAQFITALRYCLILLFYKDPKELLTPLWLVCFLLGPFYIQILCYPSLHFCIMLERLRATLFLERYENEGKKLAVFMNIFCWVISIGYSIYIILMAFADPTMAIQGAIFLSTKSTANLTIYVSILTTLMVILTALSDWKITKLNKKIKQKSKNIFFGYNLSKSFQLNENILVMRLILPMDIAYATIYLIYNALVVLIRIYKDKISPTDYVFYYSTLDTLLYLYTIVTIIVYIKLIKFIRNNQSITIEITTKSNEQTNIYFKELQKIWG</sequence>
<dbReference type="OrthoDB" id="5876551at2759"/>
<dbReference type="PANTHER" id="PTHR46561">
    <property type="entry name" value="SERPENTINE RECEPTOR, CLASS AB (CLASS A-LIKE)-RELATED"/>
    <property type="match status" value="1"/>
</dbReference>
<evidence type="ECO:0000256" key="2">
    <source>
        <dbReference type="ARBA" id="ARBA00022692"/>
    </source>
</evidence>
<dbReference type="InterPro" id="IPR019408">
    <property type="entry name" value="7TM_GPCR_serpentine_rcpt_Srab"/>
</dbReference>
<reference evidence="6 7" key="1">
    <citation type="submission" date="2020-08" db="EMBL/GenBank/DDBJ databases">
        <authorList>
            <person name="Koutsovoulos G."/>
            <person name="Danchin GJ E."/>
        </authorList>
    </citation>
    <scope>NUCLEOTIDE SEQUENCE [LARGE SCALE GENOMIC DNA]</scope>
</reference>
<dbReference type="GO" id="GO:0016020">
    <property type="term" value="C:membrane"/>
    <property type="evidence" value="ECO:0007669"/>
    <property type="project" value="UniProtKB-SubCell"/>
</dbReference>
<dbReference type="Pfam" id="PF10292">
    <property type="entry name" value="7TM_GPCR_Srab"/>
    <property type="match status" value="1"/>
</dbReference>
<protein>
    <submittedName>
        <fullName evidence="6">Uncharacterized protein</fullName>
    </submittedName>
</protein>
<dbReference type="PANTHER" id="PTHR46561:SF11">
    <property type="entry name" value="SERPENTINE RECEPTOR CLASS ALPHA_BETA-14"/>
    <property type="match status" value="1"/>
</dbReference>
<evidence type="ECO:0000256" key="4">
    <source>
        <dbReference type="ARBA" id="ARBA00023136"/>
    </source>
</evidence>
<gene>
    <name evidence="6" type="ORF">MENT_LOCUS16203</name>
</gene>
<accession>A0A6V7USD4</accession>
<feature type="transmembrane region" description="Helical" evidence="5">
    <location>
        <begin position="151"/>
        <end position="176"/>
    </location>
</feature>
<proteinExistence type="predicted"/>
<feature type="transmembrane region" description="Helical" evidence="5">
    <location>
        <begin position="298"/>
        <end position="316"/>
    </location>
</feature>
<evidence type="ECO:0000256" key="5">
    <source>
        <dbReference type="SAM" id="Phobius"/>
    </source>
</evidence>
<name>A0A6V7USD4_MELEN</name>
<evidence type="ECO:0000256" key="1">
    <source>
        <dbReference type="ARBA" id="ARBA00004141"/>
    </source>
</evidence>
<dbReference type="EMBL" id="CAJEWN010000100">
    <property type="protein sequence ID" value="CAD2163800.1"/>
    <property type="molecule type" value="Genomic_DNA"/>
</dbReference>
<feature type="transmembrane region" description="Helical" evidence="5">
    <location>
        <begin position="28"/>
        <end position="50"/>
    </location>
</feature>
<keyword evidence="3 5" id="KW-1133">Transmembrane helix</keyword>
<evidence type="ECO:0000256" key="3">
    <source>
        <dbReference type="ARBA" id="ARBA00022989"/>
    </source>
</evidence>
<feature type="transmembrane region" description="Helical" evidence="5">
    <location>
        <begin position="259"/>
        <end position="278"/>
    </location>
</feature>
<organism evidence="6 7">
    <name type="scientific">Meloidogyne enterolobii</name>
    <name type="common">Root-knot nematode worm</name>
    <name type="synonym">Meloidogyne mayaguensis</name>
    <dbReference type="NCBI Taxonomy" id="390850"/>
    <lineage>
        <taxon>Eukaryota</taxon>
        <taxon>Metazoa</taxon>
        <taxon>Ecdysozoa</taxon>
        <taxon>Nematoda</taxon>
        <taxon>Chromadorea</taxon>
        <taxon>Rhabditida</taxon>
        <taxon>Tylenchina</taxon>
        <taxon>Tylenchomorpha</taxon>
        <taxon>Tylenchoidea</taxon>
        <taxon>Meloidogynidae</taxon>
        <taxon>Meloidogyninae</taxon>
        <taxon>Meloidogyne</taxon>
    </lineage>
</organism>
<comment type="caution">
    <text evidence="6">The sequence shown here is derived from an EMBL/GenBank/DDBJ whole genome shotgun (WGS) entry which is preliminary data.</text>
</comment>
<feature type="transmembrane region" description="Helical" evidence="5">
    <location>
        <begin position="62"/>
        <end position="86"/>
    </location>
</feature>
<dbReference type="InterPro" id="IPR053286">
    <property type="entry name" value="Nematode_rcpt-like_srab"/>
</dbReference>
<dbReference type="AlphaFoldDB" id="A0A6V7USD4"/>
<feature type="transmembrane region" description="Helical" evidence="5">
    <location>
        <begin position="106"/>
        <end position="130"/>
    </location>
</feature>
<keyword evidence="2 5" id="KW-0812">Transmembrane</keyword>
<feature type="transmembrane region" description="Helical" evidence="5">
    <location>
        <begin position="196"/>
        <end position="216"/>
    </location>
</feature>
<evidence type="ECO:0000313" key="7">
    <source>
        <dbReference type="Proteomes" id="UP000580250"/>
    </source>
</evidence>
<keyword evidence="4 5" id="KW-0472">Membrane</keyword>
<comment type="subcellular location">
    <subcellularLocation>
        <location evidence="1">Membrane</location>
        <topology evidence="1">Multi-pass membrane protein</topology>
    </subcellularLocation>
</comment>
<evidence type="ECO:0000313" key="6">
    <source>
        <dbReference type="EMBL" id="CAD2163800.1"/>
    </source>
</evidence>